<dbReference type="OMA" id="QEMEVAY"/>
<dbReference type="InterPro" id="IPR007673">
    <property type="entry name" value="Condensin_cplx_su1"/>
</dbReference>
<dbReference type="InterPro" id="IPR024324">
    <property type="entry name" value="Condensin_cplx_su1_N"/>
</dbReference>
<dbReference type="GO" id="GO:0000796">
    <property type="term" value="C:condensin complex"/>
    <property type="evidence" value="ECO:0007669"/>
    <property type="project" value="TreeGrafter"/>
</dbReference>
<keyword evidence="5" id="KW-0132">Cell division</keyword>
<dbReference type="Pfam" id="PF12922">
    <property type="entry name" value="Cnd1_N"/>
    <property type="match status" value="1"/>
</dbReference>
<evidence type="ECO:0000256" key="6">
    <source>
        <dbReference type="ARBA" id="ARBA00022776"/>
    </source>
</evidence>
<evidence type="ECO:0000256" key="7">
    <source>
        <dbReference type="ARBA" id="ARBA00023067"/>
    </source>
</evidence>
<dbReference type="STRING" id="225164.V3ZZM9"/>
<keyword evidence="6" id="KW-0498">Mitosis</keyword>
<feature type="domain" description="Condensin complex subunit 1 N-terminal" evidence="12">
    <location>
        <begin position="73"/>
        <end position="232"/>
    </location>
</feature>
<keyword evidence="7" id="KW-0226">DNA condensation</keyword>
<dbReference type="GO" id="GO:0042393">
    <property type="term" value="F:histone binding"/>
    <property type="evidence" value="ECO:0007669"/>
    <property type="project" value="TreeGrafter"/>
</dbReference>
<feature type="domain" description="Condensin complex subunit 1 C-terminal" evidence="11">
    <location>
        <begin position="1030"/>
        <end position="1093"/>
    </location>
</feature>
<dbReference type="GO" id="GO:0007076">
    <property type="term" value="P:mitotic chromosome condensation"/>
    <property type="evidence" value="ECO:0007669"/>
    <property type="project" value="InterPro"/>
</dbReference>
<proteinExistence type="inferred from homology"/>
<organism evidence="13 14">
    <name type="scientific">Lottia gigantea</name>
    <name type="common">Giant owl limpet</name>
    <dbReference type="NCBI Taxonomy" id="225164"/>
    <lineage>
        <taxon>Eukaryota</taxon>
        <taxon>Metazoa</taxon>
        <taxon>Spiralia</taxon>
        <taxon>Lophotrochozoa</taxon>
        <taxon>Mollusca</taxon>
        <taxon>Gastropoda</taxon>
        <taxon>Patellogastropoda</taxon>
        <taxon>Lottioidea</taxon>
        <taxon>Lottiidae</taxon>
        <taxon>Lottia</taxon>
    </lineage>
</organism>
<dbReference type="InterPro" id="IPR026971">
    <property type="entry name" value="CND1/NCAPD3"/>
</dbReference>
<dbReference type="PANTHER" id="PTHR14222">
    <property type="entry name" value="CONDENSIN"/>
    <property type="match status" value="1"/>
</dbReference>
<evidence type="ECO:0000256" key="3">
    <source>
        <dbReference type="ARBA" id="ARBA00009606"/>
    </source>
</evidence>
<dbReference type="OrthoDB" id="436262at2759"/>
<comment type="similarity">
    <text evidence="3">Belongs to the CND1 (condensin subunit 1) family.</text>
</comment>
<keyword evidence="9" id="KW-0131">Cell cycle</keyword>
<dbReference type="GO" id="GO:0005634">
    <property type="term" value="C:nucleus"/>
    <property type="evidence" value="ECO:0007669"/>
    <property type="project" value="UniProtKB-SubCell"/>
</dbReference>
<dbReference type="InterPro" id="IPR032682">
    <property type="entry name" value="Cnd1_C"/>
</dbReference>
<comment type="subcellular location">
    <subcellularLocation>
        <location evidence="2">Chromosome</location>
    </subcellularLocation>
    <subcellularLocation>
        <location evidence="1">Nucleus</location>
    </subcellularLocation>
</comment>
<sequence length="1093" mass="123681">MSFEFTIPINLDCLLSKTNVSQYVVEEVLPLRIIPGAVQDFKFAVRNDNFAVLNHFDTAYSLLSLQKDFEDAIKEEMWDILLQVGQCVTNEIAHGLEDPELTPDFKLQLLNTLKMTCYLICQFIDMFEVEDTKPGIQINGRGKSKKTTVNKSGRDWEKEKKRGVQTLLNIIQPNLNRLWDPPIAEEEFVNLVSNCCYRLLENPAIVRTKDIRDVISQLLGVLIKKYNHSLGASLKIMQLLQHFEHLVVPIVQILEIFVNQYQDKSIISELMREIGRLDSRDIAKDTSGTRILAQFLVELSHQLPAAMLPTISVLIGHLDGESYTLRNGVLSVIGEMLVKVLSQENLEDKLKSTRECFLDKLEDHIHDVNAFVRSRVLQIWLHIVNEKCLPLPRQENLVNLILGRLQDKSSQVRKYAIQLMIALMKNNPFASKLPVEELQASYEKEKEKLKEMTPEETDISDLEECWEAVEKKLRDHVFNHDEDEAETPEEEPSTCTENTQEELNAEKLCLYKILIMVFREKDLNSEEELEEESERELEIENEGIISCLKDIYLVQKKSEVLSSDPASQPDTSVLNDITKQQVLVQYLKDSTTFADHIQQAVPIICQLLGSKTTSDVFEAIEFFVTGFEFGVTATMLGIRRMLVLIWSSEETIKESVVNAYKRLYLNPNAGGNQRTVALAIVKNLSALLQGASLGDITSFDALIQQFVKSDDIGQTVIQVLWEKFIPKIPNTTIEESRAALLLLSMIAGAKPEIVKSNIDVLVNEGLGMRAETDMLLAQITCRTLLKLAAGKKTKGEVAAEPFKFSESHEMFQRLSFLLVHCKNTETKVWVPFAEQAINVIYKLSEQPDIIAGEIIKNIAKEVVKSYQSIDIDQPISTVSTLVLTRLLSVSGHVALRHLVHLDSNVFGEMKRRRAIQEEKKEKEQANKKSTRISENIEDELGLAGAAAEDAEAEYIRRICETDIVTGENLLSTLHPLIVAVCTDSTKYPDTQLRTAATLALAKFTMVSSEFCDAHLQLLFTILEKSPNPAIRANTIIALGDLSFRFPNLIEPWTPHLYGRLRDESAQVRKNTLQVLTHLILNDMVKVKGQISEL</sequence>
<accession>V3ZZM9</accession>
<dbReference type="PANTHER" id="PTHR14222:SF2">
    <property type="entry name" value="CONDENSIN COMPLEX SUBUNIT 1"/>
    <property type="match status" value="1"/>
</dbReference>
<dbReference type="GO" id="GO:0000779">
    <property type="term" value="C:condensed chromosome, centromeric region"/>
    <property type="evidence" value="ECO:0007669"/>
    <property type="project" value="TreeGrafter"/>
</dbReference>
<dbReference type="GO" id="GO:0010032">
    <property type="term" value="P:meiotic chromosome condensation"/>
    <property type="evidence" value="ECO:0007669"/>
    <property type="project" value="TreeGrafter"/>
</dbReference>
<dbReference type="CTD" id="20251635"/>
<name>V3ZZM9_LOTGI</name>
<evidence type="ECO:0000259" key="12">
    <source>
        <dbReference type="Pfam" id="PF12922"/>
    </source>
</evidence>
<dbReference type="Proteomes" id="UP000030746">
    <property type="component" value="Unassembled WGS sequence"/>
</dbReference>
<feature type="non-terminal residue" evidence="13">
    <location>
        <position position="1093"/>
    </location>
</feature>
<evidence type="ECO:0000313" key="14">
    <source>
        <dbReference type="Proteomes" id="UP000030746"/>
    </source>
</evidence>
<dbReference type="AlphaFoldDB" id="V3ZZM9"/>
<keyword evidence="4" id="KW-0158">Chromosome</keyword>
<evidence type="ECO:0000256" key="10">
    <source>
        <dbReference type="SAM" id="MobiDB-lite"/>
    </source>
</evidence>
<dbReference type="HOGENOM" id="CLU_001867_3_2_1"/>
<evidence type="ECO:0000256" key="5">
    <source>
        <dbReference type="ARBA" id="ARBA00022618"/>
    </source>
</evidence>
<keyword evidence="14" id="KW-1185">Reference proteome</keyword>
<dbReference type="EMBL" id="KB202518">
    <property type="protein sequence ID" value="ESO89837.1"/>
    <property type="molecule type" value="Genomic_DNA"/>
</dbReference>
<feature type="region of interest" description="Disordered" evidence="10">
    <location>
        <begin position="479"/>
        <end position="499"/>
    </location>
</feature>
<evidence type="ECO:0000256" key="1">
    <source>
        <dbReference type="ARBA" id="ARBA00004123"/>
    </source>
</evidence>
<evidence type="ECO:0000313" key="13">
    <source>
        <dbReference type="EMBL" id="ESO89837.1"/>
    </source>
</evidence>
<dbReference type="PIRSF" id="PIRSF017127">
    <property type="entry name" value="Condensin_D2"/>
    <property type="match status" value="1"/>
</dbReference>
<dbReference type="InterPro" id="IPR011989">
    <property type="entry name" value="ARM-like"/>
</dbReference>
<dbReference type="KEGG" id="lgi:LOTGIDRAFT_61640"/>
<dbReference type="RefSeq" id="XP_009059302.1">
    <property type="nucleotide sequence ID" value="XM_009061054.1"/>
</dbReference>
<dbReference type="InterPro" id="IPR016024">
    <property type="entry name" value="ARM-type_fold"/>
</dbReference>
<protein>
    <submittedName>
        <fullName evidence="13">Uncharacterized protein</fullName>
    </submittedName>
</protein>
<gene>
    <name evidence="13" type="ORF">LOTGIDRAFT_61640</name>
</gene>
<dbReference type="GeneID" id="20251635"/>
<feature type="compositionally biased region" description="Acidic residues" evidence="10">
    <location>
        <begin position="481"/>
        <end position="492"/>
    </location>
</feature>
<evidence type="ECO:0000256" key="4">
    <source>
        <dbReference type="ARBA" id="ARBA00022454"/>
    </source>
</evidence>
<dbReference type="Pfam" id="PF12717">
    <property type="entry name" value="Cnd1"/>
    <property type="match status" value="1"/>
</dbReference>
<evidence type="ECO:0000256" key="9">
    <source>
        <dbReference type="ARBA" id="ARBA00023306"/>
    </source>
</evidence>
<keyword evidence="8" id="KW-0539">Nucleus</keyword>
<dbReference type="SUPFAM" id="SSF48371">
    <property type="entry name" value="ARM repeat"/>
    <property type="match status" value="1"/>
</dbReference>
<reference evidence="13 14" key="1">
    <citation type="journal article" date="2013" name="Nature">
        <title>Insights into bilaterian evolution from three spiralian genomes.</title>
        <authorList>
            <person name="Simakov O."/>
            <person name="Marletaz F."/>
            <person name="Cho S.J."/>
            <person name="Edsinger-Gonzales E."/>
            <person name="Havlak P."/>
            <person name="Hellsten U."/>
            <person name="Kuo D.H."/>
            <person name="Larsson T."/>
            <person name="Lv J."/>
            <person name="Arendt D."/>
            <person name="Savage R."/>
            <person name="Osoegawa K."/>
            <person name="de Jong P."/>
            <person name="Grimwood J."/>
            <person name="Chapman J.A."/>
            <person name="Shapiro H."/>
            <person name="Aerts A."/>
            <person name="Otillar R.P."/>
            <person name="Terry A.Y."/>
            <person name="Boore J.L."/>
            <person name="Grigoriev I.V."/>
            <person name="Lindberg D.R."/>
            <person name="Seaver E.C."/>
            <person name="Weisblat D.A."/>
            <person name="Putnam N.H."/>
            <person name="Rokhsar D.S."/>
        </authorList>
    </citation>
    <scope>NUCLEOTIDE SEQUENCE [LARGE SCALE GENOMIC DNA]</scope>
</reference>
<evidence type="ECO:0000256" key="2">
    <source>
        <dbReference type="ARBA" id="ARBA00004286"/>
    </source>
</evidence>
<evidence type="ECO:0000256" key="8">
    <source>
        <dbReference type="ARBA" id="ARBA00023242"/>
    </source>
</evidence>
<dbReference type="GO" id="GO:0051301">
    <property type="term" value="P:cell division"/>
    <property type="evidence" value="ECO:0007669"/>
    <property type="project" value="UniProtKB-KW"/>
</dbReference>
<dbReference type="Gene3D" id="1.25.10.10">
    <property type="entry name" value="Leucine-rich Repeat Variant"/>
    <property type="match status" value="2"/>
</dbReference>
<evidence type="ECO:0000259" key="11">
    <source>
        <dbReference type="Pfam" id="PF12717"/>
    </source>
</evidence>